<feature type="compositionally biased region" description="Polar residues" evidence="1">
    <location>
        <begin position="1"/>
        <end position="11"/>
    </location>
</feature>
<evidence type="ECO:0000313" key="2">
    <source>
        <dbReference type="EMBL" id="KAJ4459357.1"/>
    </source>
</evidence>
<name>A0ABQ8UJG9_9EUKA</name>
<comment type="caution">
    <text evidence="2">The sequence shown here is derived from an EMBL/GenBank/DDBJ whole genome shotgun (WGS) entry which is preliminary data.</text>
</comment>
<reference evidence="2" key="1">
    <citation type="journal article" date="2022" name="bioRxiv">
        <title>Genomics of Preaxostyla Flagellates Illuminates Evolutionary Transitions and the Path Towards Mitochondrial Loss.</title>
        <authorList>
            <person name="Novak L.V.F."/>
            <person name="Treitli S.C."/>
            <person name="Pyrih J."/>
            <person name="Halakuc P."/>
            <person name="Pipaliya S.V."/>
            <person name="Vacek V."/>
            <person name="Brzon O."/>
            <person name="Soukal P."/>
            <person name="Eme L."/>
            <person name="Dacks J.B."/>
            <person name="Karnkowska A."/>
            <person name="Elias M."/>
            <person name="Hampl V."/>
        </authorList>
    </citation>
    <scope>NUCLEOTIDE SEQUENCE</scope>
    <source>
        <strain evidence="2">RCP-MX</strain>
    </source>
</reference>
<sequence length="66" mass="7409">MGFSRSNNSNGKKGVRKAMEKTTYVDRHSVRAPTQDRKTTRNIERSCSFPECKGHTPAGDPRMPIS</sequence>
<evidence type="ECO:0000313" key="3">
    <source>
        <dbReference type="Proteomes" id="UP001141327"/>
    </source>
</evidence>
<organism evidence="2 3">
    <name type="scientific">Paratrimastix pyriformis</name>
    <dbReference type="NCBI Taxonomy" id="342808"/>
    <lineage>
        <taxon>Eukaryota</taxon>
        <taxon>Metamonada</taxon>
        <taxon>Preaxostyla</taxon>
        <taxon>Paratrimastigidae</taxon>
        <taxon>Paratrimastix</taxon>
    </lineage>
</organism>
<dbReference type="EMBL" id="JAPMOS010000020">
    <property type="protein sequence ID" value="KAJ4459357.1"/>
    <property type="molecule type" value="Genomic_DNA"/>
</dbReference>
<protein>
    <submittedName>
        <fullName evidence="2">Uncharacterized protein</fullName>
    </submittedName>
</protein>
<keyword evidence="3" id="KW-1185">Reference proteome</keyword>
<evidence type="ECO:0000256" key="1">
    <source>
        <dbReference type="SAM" id="MobiDB-lite"/>
    </source>
</evidence>
<dbReference type="Proteomes" id="UP001141327">
    <property type="component" value="Unassembled WGS sequence"/>
</dbReference>
<feature type="region of interest" description="Disordered" evidence="1">
    <location>
        <begin position="1"/>
        <end position="66"/>
    </location>
</feature>
<gene>
    <name evidence="2" type="ORF">PAPYR_4657</name>
</gene>
<accession>A0ABQ8UJG9</accession>
<feature type="compositionally biased region" description="Basic and acidic residues" evidence="1">
    <location>
        <begin position="17"/>
        <end position="44"/>
    </location>
</feature>
<proteinExistence type="predicted"/>